<dbReference type="CDD" id="cd16922">
    <property type="entry name" value="HATPase_EvgS-ArcB-TorS-like"/>
    <property type="match status" value="1"/>
</dbReference>
<evidence type="ECO:0000256" key="4">
    <source>
        <dbReference type="ARBA" id="ARBA00022553"/>
    </source>
</evidence>
<dbReference type="RefSeq" id="WP_257511455.1">
    <property type="nucleotide sequence ID" value="NZ_JANKHG010000016.1"/>
</dbReference>
<sequence length="759" mass="82202">MRVATKINLAILSTIICAIVLVVGNLFLLSEQFKGLERTEKAQAITRLSTSLLVLTQEYVLFKSPSVADSWRSTLTELEKVLDASSSMQGSPQELLDIQSSLAELTPIFTELKNSGLPGSLDTDFLQRRESLIVERLIAETQVISELGYQWASQVNADQARSLRGLPLLEAAGLGSFVVVIALLVVLMRTGVLNPLNKLKRTADEIRSGNEDAVCDVNTHDELGDVAKAVNQMAHNLAHKNRRLRDANSRIEMASQAKTDFLSNMSHEIRTPLNGIVGLTYLLKDTSVSSNQRLLLESLEKTSRNLIDLVSDVLDISKIEAGSMELESKTFSTLEFIDKVSGIMTGAAASKPIELIIDAATDLPKELIGDELRFRQIVVNLIGNAIKFTPGGYVHLALSVVSNTGGVCRLRVEVQDTGIGISPQGQANLFRQFHQSSSSVAREFGGSGLGLSLVKKLVELMKGSLGFNSELGHGSVFWAELEFGLPASPILGESGQTPPDTLVLVSDSALQTQALIKAAALVGRVVEPVLTLAAAEHRIRTTGKVAGVVLDFPRSQIDRMAWLEFVNTMGQLGIPCAVLLGSDDTRRLLDKGISEIFSSIFVKPLTPLQLQNAFKTSSTNLLTRPGVDLLGANKLNLLIVDDSELNLRVLEGILSRKQANITKANNGLEALSYLLQFGHGFDAVVMDVQMPLMDGLEATREIRKQAFNSALPVIGLTGEVGPEDEKRALEAGMNAVLHKPLQPDDLMFVLNKLIKPIAA</sequence>
<dbReference type="InterPro" id="IPR001789">
    <property type="entry name" value="Sig_transdc_resp-reg_receiver"/>
</dbReference>
<keyword evidence="5" id="KW-0808">Transferase</keyword>
<feature type="domain" description="Response regulatory" evidence="11">
    <location>
        <begin position="636"/>
        <end position="754"/>
    </location>
</feature>
<name>A0ABT1XFZ7_9BURK</name>
<feature type="domain" description="Histidine kinase" evidence="10">
    <location>
        <begin position="264"/>
        <end position="485"/>
    </location>
</feature>
<dbReference type="Pfam" id="PF02518">
    <property type="entry name" value="HATPase_c"/>
    <property type="match status" value="1"/>
</dbReference>
<dbReference type="InterPro" id="IPR003660">
    <property type="entry name" value="HAMP_dom"/>
</dbReference>
<dbReference type="Gene3D" id="6.10.340.10">
    <property type="match status" value="1"/>
</dbReference>
<evidence type="ECO:0000256" key="3">
    <source>
        <dbReference type="ARBA" id="ARBA00012438"/>
    </source>
</evidence>
<dbReference type="EMBL" id="JANKHG010000016">
    <property type="protein sequence ID" value="MCR2746212.1"/>
    <property type="molecule type" value="Genomic_DNA"/>
</dbReference>
<feature type="modified residue" description="4-aspartylphosphate" evidence="8">
    <location>
        <position position="687"/>
    </location>
</feature>
<dbReference type="EC" id="2.7.13.3" evidence="3"/>
<organism evidence="13 14">
    <name type="scientific">Limnobacter parvus</name>
    <dbReference type="NCBI Taxonomy" id="2939690"/>
    <lineage>
        <taxon>Bacteria</taxon>
        <taxon>Pseudomonadati</taxon>
        <taxon>Pseudomonadota</taxon>
        <taxon>Betaproteobacteria</taxon>
        <taxon>Burkholderiales</taxon>
        <taxon>Burkholderiaceae</taxon>
        <taxon>Limnobacter</taxon>
    </lineage>
</organism>
<keyword evidence="13" id="KW-0547">Nucleotide-binding</keyword>
<dbReference type="InterPro" id="IPR003594">
    <property type="entry name" value="HATPase_dom"/>
</dbReference>
<keyword evidence="4 8" id="KW-0597">Phosphoprotein</keyword>
<keyword evidence="14" id="KW-1185">Reference proteome</keyword>
<dbReference type="SMART" id="SM00304">
    <property type="entry name" value="HAMP"/>
    <property type="match status" value="1"/>
</dbReference>
<feature type="domain" description="HAMP" evidence="12">
    <location>
        <begin position="190"/>
        <end position="242"/>
    </location>
</feature>
<dbReference type="PANTHER" id="PTHR45339">
    <property type="entry name" value="HYBRID SIGNAL TRANSDUCTION HISTIDINE KINASE J"/>
    <property type="match status" value="1"/>
</dbReference>
<dbReference type="InterPro" id="IPR004358">
    <property type="entry name" value="Sig_transdc_His_kin-like_C"/>
</dbReference>
<evidence type="ECO:0000256" key="9">
    <source>
        <dbReference type="SAM" id="Phobius"/>
    </source>
</evidence>
<dbReference type="SMART" id="SM00448">
    <property type="entry name" value="REC"/>
    <property type="match status" value="1"/>
</dbReference>
<dbReference type="Gene3D" id="3.30.565.10">
    <property type="entry name" value="Histidine kinase-like ATPase, C-terminal domain"/>
    <property type="match status" value="1"/>
</dbReference>
<dbReference type="InterPro" id="IPR036890">
    <property type="entry name" value="HATPase_C_sf"/>
</dbReference>
<keyword evidence="6" id="KW-0418">Kinase</keyword>
<dbReference type="Gene3D" id="1.10.287.130">
    <property type="match status" value="1"/>
</dbReference>
<dbReference type="Pfam" id="PF00672">
    <property type="entry name" value="HAMP"/>
    <property type="match status" value="1"/>
</dbReference>
<evidence type="ECO:0000256" key="8">
    <source>
        <dbReference type="PROSITE-ProRule" id="PRU00169"/>
    </source>
</evidence>
<dbReference type="PROSITE" id="PS50110">
    <property type="entry name" value="RESPONSE_REGULATORY"/>
    <property type="match status" value="1"/>
</dbReference>
<dbReference type="SUPFAM" id="SSF52172">
    <property type="entry name" value="CheY-like"/>
    <property type="match status" value="1"/>
</dbReference>
<evidence type="ECO:0000259" key="11">
    <source>
        <dbReference type="PROSITE" id="PS50110"/>
    </source>
</evidence>
<evidence type="ECO:0000259" key="10">
    <source>
        <dbReference type="PROSITE" id="PS50109"/>
    </source>
</evidence>
<dbReference type="PANTHER" id="PTHR45339:SF1">
    <property type="entry name" value="HYBRID SIGNAL TRANSDUCTION HISTIDINE KINASE J"/>
    <property type="match status" value="1"/>
</dbReference>
<dbReference type="SUPFAM" id="SSF55874">
    <property type="entry name" value="ATPase domain of HSP90 chaperone/DNA topoisomerase II/histidine kinase"/>
    <property type="match status" value="1"/>
</dbReference>
<evidence type="ECO:0000256" key="1">
    <source>
        <dbReference type="ARBA" id="ARBA00000085"/>
    </source>
</evidence>
<comment type="subcellular location">
    <subcellularLocation>
        <location evidence="2">Membrane</location>
    </subcellularLocation>
</comment>
<gene>
    <name evidence="13" type="ORF">NSP04_06095</name>
</gene>
<dbReference type="SUPFAM" id="SSF158472">
    <property type="entry name" value="HAMP domain-like"/>
    <property type="match status" value="1"/>
</dbReference>
<accession>A0ABT1XFZ7</accession>
<dbReference type="SMART" id="SM00387">
    <property type="entry name" value="HATPase_c"/>
    <property type="match status" value="1"/>
</dbReference>
<dbReference type="InterPro" id="IPR003661">
    <property type="entry name" value="HisK_dim/P_dom"/>
</dbReference>
<comment type="caution">
    <text evidence="13">The sequence shown here is derived from an EMBL/GenBank/DDBJ whole genome shotgun (WGS) entry which is preliminary data.</text>
</comment>
<dbReference type="Pfam" id="PF00512">
    <property type="entry name" value="HisKA"/>
    <property type="match status" value="1"/>
</dbReference>
<dbReference type="PRINTS" id="PR00344">
    <property type="entry name" value="BCTRLSENSOR"/>
</dbReference>
<evidence type="ECO:0000256" key="2">
    <source>
        <dbReference type="ARBA" id="ARBA00004370"/>
    </source>
</evidence>
<dbReference type="Gene3D" id="3.40.50.2300">
    <property type="match status" value="1"/>
</dbReference>
<keyword evidence="9" id="KW-0472">Membrane</keyword>
<dbReference type="InterPro" id="IPR005467">
    <property type="entry name" value="His_kinase_dom"/>
</dbReference>
<dbReference type="CDD" id="cd17546">
    <property type="entry name" value="REC_hyHK_CKI1_RcsC-like"/>
    <property type="match status" value="1"/>
</dbReference>
<dbReference type="Proteomes" id="UP001165267">
    <property type="component" value="Unassembled WGS sequence"/>
</dbReference>
<evidence type="ECO:0000256" key="6">
    <source>
        <dbReference type="ARBA" id="ARBA00022777"/>
    </source>
</evidence>
<evidence type="ECO:0000256" key="5">
    <source>
        <dbReference type="ARBA" id="ARBA00022679"/>
    </source>
</evidence>
<evidence type="ECO:0000256" key="7">
    <source>
        <dbReference type="ARBA" id="ARBA00023012"/>
    </source>
</evidence>
<dbReference type="PROSITE" id="PS50885">
    <property type="entry name" value="HAMP"/>
    <property type="match status" value="1"/>
</dbReference>
<dbReference type="InterPro" id="IPR036097">
    <property type="entry name" value="HisK_dim/P_sf"/>
</dbReference>
<keyword evidence="9" id="KW-1133">Transmembrane helix</keyword>
<evidence type="ECO:0000313" key="14">
    <source>
        <dbReference type="Proteomes" id="UP001165267"/>
    </source>
</evidence>
<evidence type="ECO:0000313" key="13">
    <source>
        <dbReference type="EMBL" id="MCR2746212.1"/>
    </source>
</evidence>
<keyword evidence="7" id="KW-0902">Two-component regulatory system</keyword>
<dbReference type="CDD" id="cd00082">
    <property type="entry name" value="HisKA"/>
    <property type="match status" value="1"/>
</dbReference>
<evidence type="ECO:0000259" key="12">
    <source>
        <dbReference type="PROSITE" id="PS50885"/>
    </source>
</evidence>
<keyword evidence="13" id="KW-0067">ATP-binding</keyword>
<dbReference type="PROSITE" id="PS50109">
    <property type="entry name" value="HIS_KIN"/>
    <property type="match status" value="1"/>
</dbReference>
<feature type="transmembrane region" description="Helical" evidence="9">
    <location>
        <begin position="6"/>
        <end position="28"/>
    </location>
</feature>
<reference evidence="13" key="1">
    <citation type="submission" date="2022-07" db="EMBL/GenBank/DDBJ databases">
        <authorList>
            <person name="Xamxidin M."/>
        </authorList>
    </citation>
    <scope>NUCLEOTIDE SEQUENCE</scope>
    <source>
        <strain evidence="13">YS8-69</strain>
    </source>
</reference>
<dbReference type="Pfam" id="PF00072">
    <property type="entry name" value="Response_reg"/>
    <property type="match status" value="1"/>
</dbReference>
<dbReference type="SUPFAM" id="SSF47384">
    <property type="entry name" value="Homodimeric domain of signal transducing histidine kinase"/>
    <property type="match status" value="1"/>
</dbReference>
<protein>
    <recommendedName>
        <fullName evidence="3">histidine kinase</fullName>
        <ecNumber evidence="3">2.7.13.3</ecNumber>
    </recommendedName>
</protein>
<proteinExistence type="predicted"/>
<keyword evidence="9" id="KW-0812">Transmembrane</keyword>
<dbReference type="SMART" id="SM00388">
    <property type="entry name" value="HisKA"/>
    <property type="match status" value="1"/>
</dbReference>
<dbReference type="CDD" id="cd06225">
    <property type="entry name" value="HAMP"/>
    <property type="match status" value="1"/>
</dbReference>
<dbReference type="GO" id="GO:0005524">
    <property type="term" value="F:ATP binding"/>
    <property type="evidence" value="ECO:0007669"/>
    <property type="project" value="UniProtKB-KW"/>
</dbReference>
<dbReference type="InterPro" id="IPR011006">
    <property type="entry name" value="CheY-like_superfamily"/>
</dbReference>
<comment type="catalytic activity">
    <reaction evidence="1">
        <text>ATP + protein L-histidine = ADP + protein N-phospho-L-histidine.</text>
        <dbReference type="EC" id="2.7.13.3"/>
    </reaction>
</comment>